<keyword evidence="5" id="KW-1185">Reference proteome</keyword>
<dbReference type="Gene3D" id="3.40.50.11790">
    <property type="match status" value="1"/>
</dbReference>
<sequence length="351" mass="39125">MGLPQINIEFSGKAVSAVERSARGIVALILKDATGTFDVKEYRSIEEIKVEDWTPANIDYIKKAFMGTPAKVICERLDTAESDYSEVLTRLGFKKWNYLAIPDLENATDIETWLKGKRENGKKTFKAVLPNASTGDHEGIINFTTTDIKVGDKTYTTAEYCCRIAGVLAGLPFTRSATYYVLPEVEGITESTTPDSDIESGKLILVNDGEKIKIGRAVNSLVSTTVSKTEDFKKIKIVEVMDMVKDDIRDTFNNNYIGKVNNIYDNQVLFFTSVNAYFKGLAGDEIFDRNFQNKADVDVEAQRLAWEGIGTDVSQLSDQEVKEKSFRSNVYAKANVKIVDAMEDLDFSIAI</sequence>
<dbReference type="STRING" id="293826.Amet_2420"/>
<dbReference type="eggNOG" id="ENOG502Z8RJ">
    <property type="taxonomic scope" value="Bacteria"/>
</dbReference>
<accession>A6TQV6</accession>
<dbReference type="InterPro" id="IPR035089">
    <property type="entry name" value="Phage_sheath_subtilisin"/>
</dbReference>
<dbReference type="Gene3D" id="3.30.1370.220">
    <property type="match status" value="1"/>
</dbReference>
<proteinExistence type="inferred from homology"/>
<dbReference type="HOGENOM" id="CLU_060506_0_0_9"/>
<dbReference type="InterPro" id="IPR020287">
    <property type="entry name" value="Tail_sheath_C"/>
</dbReference>
<dbReference type="Proteomes" id="UP000001572">
    <property type="component" value="Chromosome"/>
</dbReference>
<gene>
    <name evidence="4" type="ordered locus">Amet_2420</name>
</gene>
<comment type="similarity">
    <text evidence="1">Belongs to the myoviridae tail sheath protein family.</text>
</comment>
<protein>
    <submittedName>
        <fullName evidence="4">Phage-like element pbsx protein XkdK</fullName>
    </submittedName>
</protein>
<reference evidence="5" key="1">
    <citation type="journal article" date="2016" name="Genome Announc.">
        <title>Complete genome sequence of Alkaliphilus metalliredigens strain QYMF, an alkaliphilic and metal-reducing bacterium isolated from borax-contaminated leachate ponds.</title>
        <authorList>
            <person name="Hwang C."/>
            <person name="Copeland A."/>
            <person name="Lucas S."/>
            <person name="Lapidus A."/>
            <person name="Barry K."/>
            <person name="Detter J.C."/>
            <person name="Glavina Del Rio T."/>
            <person name="Hammon N."/>
            <person name="Israni S."/>
            <person name="Dalin E."/>
            <person name="Tice H."/>
            <person name="Pitluck S."/>
            <person name="Chertkov O."/>
            <person name="Brettin T."/>
            <person name="Bruce D."/>
            <person name="Han C."/>
            <person name="Schmutz J."/>
            <person name="Larimer F."/>
            <person name="Land M.L."/>
            <person name="Hauser L."/>
            <person name="Kyrpides N."/>
            <person name="Mikhailova N."/>
            <person name="Ye Q."/>
            <person name="Zhou J."/>
            <person name="Richardson P."/>
            <person name="Fields M.W."/>
        </authorList>
    </citation>
    <scope>NUCLEOTIDE SEQUENCE [LARGE SCALE GENOMIC DNA]</scope>
    <source>
        <strain evidence="5">QYMF</strain>
    </source>
</reference>
<dbReference type="Pfam" id="PF17482">
    <property type="entry name" value="Phage_sheath_1C"/>
    <property type="match status" value="1"/>
</dbReference>
<evidence type="ECO:0000259" key="2">
    <source>
        <dbReference type="Pfam" id="PF04984"/>
    </source>
</evidence>
<name>A6TQV6_ALKMQ</name>
<dbReference type="KEGG" id="amt:Amet_2420"/>
<evidence type="ECO:0000313" key="4">
    <source>
        <dbReference type="EMBL" id="ABR48574.1"/>
    </source>
</evidence>
<evidence type="ECO:0000256" key="1">
    <source>
        <dbReference type="ARBA" id="ARBA00008005"/>
    </source>
</evidence>
<dbReference type="EMBL" id="CP000724">
    <property type="protein sequence ID" value="ABR48574.1"/>
    <property type="molecule type" value="Genomic_DNA"/>
</dbReference>
<organism evidence="4 5">
    <name type="scientific">Alkaliphilus metalliredigens (strain QYMF)</name>
    <dbReference type="NCBI Taxonomy" id="293826"/>
    <lineage>
        <taxon>Bacteria</taxon>
        <taxon>Bacillati</taxon>
        <taxon>Bacillota</taxon>
        <taxon>Clostridia</taxon>
        <taxon>Peptostreptococcales</taxon>
        <taxon>Natronincolaceae</taxon>
        <taxon>Alkaliphilus</taxon>
    </lineage>
</organism>
<evidence type="ECO:0000259" key="3">
    <source>
        <dbReference type="Pfam" id="PF17482"/>
    </source>
</evidence>
<evidence type="ECO:0000313" key="5">
    <source>
        <dbReference type="Proteomes" id="UP000001572"/>
    </source>
</evidence>
<feature type="domain" description="Tail sheath protein C-terminal" evidence="3">
    <location>
        <begin position="227"/>
        <end position="350"/>
    </location>
</feature>
<feature type="domain" description="Tail sheath protein subtilisin-like" evidence="2">
    <location>
        <begin position="82"/>
        <end position="220"/>
    </location>
</feature>
<dbReference type="Pfam" id="PF04984">
    <property type="entry name" value="Phage_sheath_1"/>
    <property type="match status" value="1"/>
</dbReference>
<dbReference type="RefSeq" id="WP_012063549.1">
    <property type="nucleotide sequence ID" value="NC_009633.1"/>
</dbReference>
<dbReference type="AlphaFoldDB" id="A6TQV6"/>
<dbReference type="OrthoDB" id="89060at2"/>